<proteinExistence type="predicted"/>
<evidence type="ECO:0000313" key="1">
    <source>
        <dbReference type="EMBL" id="PUZ45082.1"/>
    </source>
</evidence>
<dbReference type="Proteomes" id="UP000244336">
    <property type="component" value="Chromosome 8"/>
</dbReference>
<organism evidence="1 2">
    <name type="scientific">Panicum hallii var. hallii</name>
    <dbReference type="NCBI Taxonomy" id="1504633"/>
    <lineage>
        <taxon>Eukaryota</taxon>
        <taxon>Viridiplantae</taxon>
        <taxon>Streptophyta</taxon>
        <taxon>Embryophyta</taxon>
        <taxon>Tracheophyta</taxon>
        <taxon>Spermatophyta</taxon>
        <taxon>Magnoliopsida</taxon>
        <taxon>Liliopsida</taxon>
        <taxon>Poales</taxon>
        <taxon>Poaceae</taxon>
        <taxon>PACMAD clade</taxon>
        <taxon>Panicoideae</taxon>
        <taxon>Panicodae</taxon>
        <taxon>Paniceae</taxon>
        <taxon>Panicinae</taxon>
        <taxon>Panicum</taxon>
        <taxon>Panicum sect. Panicum</taxon>
    </lineage>
</organism>
<sequence length="99" mass="11288">MKDGGYQVELQVGIKCNLESDQLMGTIRYHWTKSFLQKDSSTRNGQPGIGKFLIFTRQLRREATDHLVNRHEKEKNEESQVPCQGFSSLGGLITTELCE</sequence>
<keyword evidence="2" id="KW-1185">Reference proteome</keyword>
<protein>
    <submittedName>
        <fullName evidence="1">Uncharacterized protein</fullName>
    </submittedName>
</protein>
<gene>
    <name evidence="1" type="ORF">GQ55_8G191700</name>
</gene>
<dbReference type="EMBL" id="CM009756">
    <property type="protein sequence ID" value="PUZ45082.1"/>
    <property type="molecule type" value="Genomic_DNA"/>
</dbReference>
<evidence type="ECO:0000313" key="2">
    <source>
        <dbReference type="Proteomes" id="UP000244336"/>
    </source>
</evidence>
<name>A0A2T7CP40_9POAL</name>
<accession>A0A2T7CP40</accession>
<reference evidence="1 2" key="1">
    <citation type="submission" date="2018-04" db="EMBL/GenBank/DDBJ databases">
        <title>WGS assembly of Panicum hallii var. hallii HAL2.</title>
        <authorList>
            <person name="Lovell J."/>
            <person name="Jenkins J."/>
            <person name="Lowry D."/>
            <person name="Mamidi S."/>
            <person name="Sreedasyam A."/>
            <person name="Weng X."/>
            <person name="Barry K."/>
            <person name="Bonette J."/>
            <person name="Campitelli B."/>
            <person name="Daum C."/>
            <person name="Gordon S."/>
            <person name="Gould B."/>
            <person name="Lipzen A."/>
            <person name="MacQueen A."/>
            <person name="Palacio-Mejia J."/>
            <person name="Plott C."/>
            <person name="Shakirov E."/>
            <person name="Shu S."/>
            <person name="Yoshinaga Y."/>
            <person name="Zane M."/>
            <person name="Rokhsar D."/>
            <person name="Grimwood J."/>
            <person name="Schmutz J."/>
            <person name="Juenger T."/>
        </authorList>
    </citation>
    <scope>NUCLEOTIDE SEQUENCE [LARGE SCALE GENOMIC DNA]</scope>
    <source>
        <strain evidence="2">cv. HAL2</strain>
    </source>
</reference>
<dbReference type="AlphaFoldDB" id="A0A2T7CP40"/>
<dbReference type="Gramene" id="PUZ45082">
    <property type="protein sequence ID" value="PUZ45082"/>
    <property type="gene ID" value="GQ55_8G191700"/>
</dbReference>